<accession>A0A814DG03</accession>
<dbReference type="InterPro" id="IPR036034">
    <property type="entry name" value="PDZ_sf"/>
</dbReference>
<dbReference type="GO" id="GO:0035556">
    <property type="term" value="P:intracellular signal transduction"/>
    <property type="evidence" value="ECO:0007669"/>
    <property type="project" value="InterPro"/>
</dbReference>
<dbReference type="InterPro" id="IPR000591">
    <property type="entry name" value="DEP_dom"/>
</dbReference>
<dbReference type="Gene3D" id="1.10.10.10">
    <property type="entry name" value="Winged helix-like DNA-binding domain superfamily/Winged helix DNA-binding domain"/>
    <property type="match status" value="1"/>
</dbReference>
<evidence type="ECO:0000313" key="3">
    <source>
        <dbReference type="EMBL" id="CAF0957837.1"/>
    </source>
</evidence>
<dbReference type="InterPro" id="IPR036390">
    <property type="entry name" value="WH_DNA-bd_sf"/>
</dbReference>
<feature type="compositionally biased region" description="Polar residues" evidence="1">
    <location>
        <begin position="654"/>
        <end position="668"/>
    </location>
</feature>
<evidence type="ECO:0000256" key="1">
    <source>
        <dbReference type="SAM" id="MobiDB-lite"/>
    </source>
</evidence>
<feature type="region of interest" description="Disordered" evidence="1">
    <location>
        <begin position="431"/>
        <end position="510"/>
    </location>
</feature>
<dbReference type="EMBL" id="CAJNOJ010000049">
    <property type="protein sequence ID" value="CAF0957837.1"/>
    <property type="molecule type" value="Genomic_DNA"/>
</dbReference>
<sequence length="724" mass="82273">MRQTTRHNRNGFHCFINMHNALTNHSKSSIATIITTTTTTTNNPMCQIATIQSSEYNETIKMSPNDSTMASNSTNHHHHHHHFDDDRNYFMDTNSANTKYFVDIYTAALHLRQRMREENLIHRSYSAYLNDENSPRSLFHNCFHSSETIDWLIKQQLCKTIDDGLEIFQVLEKLKIIHHVCDLNEFEYPSSNSMSHNNVKYLYRFRLDDGTADQNRSFQQFASIYETYTSLFTLDKSQCRGVDLQQQIPLTNPYDEQPGIVLKGDNLARMLALRSNANMQNVERLADNMIMYGLIRFDECDHQTDCCCCCCSNKFHNDNNHQYVLSNSHRLLANKRLDLIALMQNDILLSPPTHHSPPLTRNQSSTFVSASCPDRSSTISQFPTNISLNRAQSNYQCNDSSSKLSPSLPASNCCHQYCSRASPSAQAFVSPSSLLQQQNGRRHQISAATSSNSSLIDDEQQQSSRKVSNGDETDYTTKLTCTVPTTNEGFRRKKSASLNSPANSENRPTADELERLELPWHWKSYSLKRDRRGYGLILQGQGPCYIERLDPYGSAYTSGIRINEYIYAIEGVNVLRRSGKEVERLLSMFDKCTIYTVYNRDDYSQISTPPNELNINRIYPWKQPASLSSSLNDYNNNSTNILLTTINNYSLNQPQIPFSSSPQHRQNPSPSSSVDGTSSCSISPKPFTSATATTTSKRVSLAKHFNIFRLNSRSASNSSTNTLK</sequence>
<dbReference type="CDD" id="cd04371">
    <property type="entry name" value="DEP"/>
    <property type="match status" value="1"/>
</dbReference>
<dbReference type="SMART" id="SM00228">
    <property type="entry name" value="PDZ"/>
    <property type="match status" value="1"/>
</dbReference>
<dbReference type="OrthoDB" id="39497at2759"/>
<dbReference type="SUPFAM" id="SSF46785">
    <property type="entry name" value="Winged helix' DNA-binding domain"/>
    <property type="match status" value="1"/>
</dbReference>
<dbReference type="InterPro" id="IPR001478">
    <property type="entry name" value="PDZ"/>
</dbReference>
<name>A0A814DG03_ADIRI</name>
<reference evidence="3" key="1">
    <citation type="submission" date="2021-02" db="EMBL/GenBank/DDBJ databases">
        <authorList>
            <person name="Nowell W R."/>
        </authorList>
    </citation>
    <scope>NUCLEOTIDE SEQUENCE</scope>
</reference>
<dbReference type="SUPFAM" id="SSF50156">
    <property type="entry name" value="PDZ domain-like"/>
    <property type="match status" value="1"/>
</dbReference>
<proteinExistence type="predicted"/>
<comment type="caution">
    <text evidence="3">The sequence shown here is derived from an EMBL/GenBank/DDBJ whole genome shotgun (WGS) entry which is preliminary data.</text>
</comment>
<feature type="region of interest" description="Disordered" evidence="1">
    <location>
        <begin position="353"/>
        <end position="372"/>
    </location>
</feature>
<protein>
    <recommendedName>
        <fullName evidence="2">DEP domain-containing protein</fullName>
    </recommendedName>
</protein>
<dbReference type="GO" id="GO:0005085">
    <property type="term" value="F:guanyl-nucleotide exchange factor activity"/>
    <property type="evidence" value="ECO:0007669"/>
    <property type="project" value="TreeGrafter"/>
</dbReference>
<evidence type="ECO:0000259" key="2">
    <source>
        <dbReference type="PROSITE" id="PS50186"/>
    </source>
</evidence>
<dbReference type="PROSITE" id="PS50186">
    <property type="entry name" value="DEP"/>
    <property type="match status" value="1"/>
</dbReference>
<feature type="compositionally biased region" description="Polar residues" evidence="1">
    <location>
        <begin position="361"/>
        <end position="372"/>
    </location>
</feature>
<feature type="compositionally biased region" description="Polar residues" evidence="1">
    <location>
        <begin position="476"/>
        <end position="488"/>
    </location>
</feature>
<feature type="domain" description="DEP" evidence="2">
    <location>
        <begin position="116"/>
        <end position="207"/>
    </location>
</feature>
<dbReference type="GO" id="GO:0005096">
    <property type="term" value="F:GTPase activator activity"/>
    <property type="evidence" value="ECO:0007669"/>
    <property type="project" value="TreeGrafter"/>
</dbReference>
<dbReference type="PANTHER" id="PTHR22829:SF16">
    <property type="entry name" value="PH DOMAIN-CONTAINING PROTEIN"/>
    <property type="match status" value="1"/>
</dbReference>
<dbReference type="Gene3D" id="2.30.42.10">
    <property type="match status" value="1"/>
</dbReference>
<dbReference type="GO" id="GO:0005886">
    <property type="term" value="C:plasma membrane"/>
    <property type="evidence" value="ECO:0007669"/>
    <property type="project" value="TreeGrafter"/>
</dbReference>
<feature type="compositionally biased region" description="Polar residues" evidence="1">
    <location>
        <begin position="496"/>
        <end position="507"/>
    </location>
</feature>
<feature type="compositionally biased region" description="Low complexity" evidence="1">
    <location>
        <begin position="669"/>
        <end position="683"/>
    </location>
</feature>
<dbReference type="AlphaFoldDB" id="A0A814DG03"/>
<dbReference type="InterPro" id="IPR051832">
    <property type="entry name" value="mTOR-Rac_regulators"/>
</dbReference>
<dbReference type="PANTHER" id="PTHR22829">
    <property type="entry name" value="DEP DOMAIN PROTEIN"/>
    <property type="match status" value="1"/>
</dbReference>
<evidence type="ECO:0000313" key="4">
    <source>
        <dbReference type="Proteomes" id="UP000663852"/>
    </source>
</evidence>
<dbReference type="Proteomes" id="UP000663852">
    <property type="component" value="Unassembled WGS sequence"/>
</dbReference>
<feature type="region of interest" description="Disordered" evidence="1">
    <location>
        <begin position="654"/>
        <end position="694"/>
    </location>
</feature>
<organism evidence="3 4">
    <name type="scientific">Adineta ricciae</name>
    <name type="common">Rotifer</name>
    <dbReference type="NCBI Taxonomy" id="249248"/>
    <lineage>
        <taxon>Eukaryota</taxon>
        <taxon>Metazoa</taxon>
        <taxon>Spiralia</taxon>
        <taxon>Gnathifera</taxon>
        <taxon>Rotifera</taxon>
        <taxon>Eurotatoria</taxon>
        <taxon>Bdelloidea</taxon>
        <taxon>Adinetida</taxon>
        <taxon>Adinetidae</taxon>
        <taxon>Adineta</taxon>
    </lineage>
</organism>
<feature type="compositionally biased region" description="Polar residues" evidence="1">
    <location>
        <begin position="446"/>
        <end position="467"/>
    </location>
</feature>
<dbReference type="InterPro" id="IPR036388">
    <property type="entry name" value="WH-like_DNA-bd_sf"/>
</dbReference>
<gene>
    <name evidence="3" type="ORF">EDS130_LOCUS12689</name>
</gene>
<dbReference type="GO" id="GO:0023051">
    <property type="term" value="P:regulation of signaling"/>
    <property type="evidence" value="ECO:0007669"/>
    <property type="project" value="TreeGrafter"/>
</dbReference>
<dbReference type="GO" id="GO:0007186">
    <property type="term" value="P:G protein-coupled receptor signaling pathway"/>
    <property type="evidence" value="ECO:0007669"/>
    <property type="project" value="TreeGrafter"/>
</dbReference>